<dbReference type="Proteomes" id="UP000242205">
    <property type="component" value="Chromosome"/>
</dbReference>
<sequence>MTEKPKSRSVFLLLACCVLLASGCASRPHNPDDPLEGYNRAMFSFNEGVDKAVLRPAAQAYETVTPELVRTGVGNVFSNIGDVWIGVNNLLQGKVGDGMSDLMRFGINTVFGILGIFDVATEAGLPKHDEDLGQTLAVWGVGDGAYVVLPLLGPRTVRDAVATPVDIKGGGLVPIDHVRTRNSLIALRVVHGRSMLLGADRTLDEQLDKYAFVRDAYLQQRRFKIHDGNPPLEYEDFDNGASSRGTMYRALPDAVAFAAVSEIEFVEPFVVERERFEPMAGDLR</sequence>
<reference evidence="4 5" key="1">
    <citation type="submission" date="2018-01" db="EMBL/GenBank/DDBJ databases">
        <authorList>
            <person name="Fu G.-Y."/>
        </authorList>
    </citation>
    <scope>NUCLEOTIDE SEQUENCE [LARGE SCALE GENOMIC DNA]</scope>
    <source>
        <strain evidence="4 5">SY39</strain>
    </source>
</reference>
<dbReference type="KEGG" id="atw:C0099_05955"/>
<dbReference type="GO" id="GO:0120010">
    <property type="term" value="P:intermembrane phospholipid transfer"/>
    <property type="evidence" value="ECO:0007669"/>
    <property type="project" value="TreeGrafter"/>
</dbReference>
<dbReference type="GO" id="GO:0016020">
    <property type="term" value="C:membrane"/>
    <property type="evidence" value="ECO:0007669"/>
    <property type="project" value="InterPro"/>
</dbReference>
<evidence type="ECO:0000313" key="5">
    <source>
        <dbReference type="Proteomes" id="UP000242205"/>
    </source>
</evidence>
<keyword evidence="2 3" id="KW-0732">Signal</keyword>
<dbReference type="PRINTS" id="PR01805">
    <property type="entry name" value="VACJLIPOPROT"/>
</dbReference>
<evidence type="ECO:0000256" key="3">
    <source>
        <dbReference type="SAM" id="SignalP"/>
    </source>
</evidence>
<feature type="signal peptide" evidence="3">
    <location>
        <begin position="1"/>
        <end position="27"/>
    </location>
</feature>
<proteinExistence type="inferred from homology"/>
<dbReference type="AlphaFoldDB" id="A0A2I6S5J7"/>
<dbReference type="PROSITE" id="PS51257">
    <property type="entry name" value="PROKAR_LIPOPROTEIN"/>
    <property type="match status" value="1"/>
</dbReference>
<gene>
    <name evidence="4" type="ORF">C0099_05955</name>
</gene>
<keyword evidence="5" id="KW-1185">Reference proteome</keyword>
<evidence type="ECO:0000256" key="2">
    <source>
        <dbReference type="ARBA" id="ARBA00022729"/>
    </source>
</evidence>
<accession>A0A2I6S5J7</accession>
<dbReference type="RefSeq" id="WP_102246593.1">
    <property type="nucleotide sequence ID" value="NZ_CP025682.1"/>
</dbReference>
<evidence type="ECO:0000313" key="4">
    <source>
        <dbReference type="EMBL" id="AUN94524.1"/>
    </source>
</evidence>
<dbReference type="OrthoDB" id="9785326at2"/>
<evidence type="ECO:0000256" key="1">
    <source>
        <dbReference type="ARBA" id="ARBA00010634"/>
    </source>
</evidence>
<protein>
    <submittedName>
        <fullName evidence="4">ABC transporter</fullName>
    </submittedName>
</protein>
<dbReference type="PANTHER" id="PTHR30035">
    <property type="entry name" value="LIPOPROTEIN VACJ-RELATED"/>
    <property type="match status" value="1"/>
</dbReference>
<dbReference type="InterPro" id="IPR007428">
    <property type="entry name" value="MlaA"/>
</dbReference>
<dbReference type="PANTHER" id="PTHR30035:SF3">
    <property type="entry name" value="INTERMEMBRANE PHOSPHOLIPID TRANSPORT SYSTEM LIPOPROTEIN MLAA"/>
    <property type="match status" value="1"/>
</dbReference>
<comment type="similarity">
    <text evidence="1">Belongs to the MlaA family.</text>
</comment>
<organism evidence="4 5">
    <name type="scientific">Pseudazoarcus pumilus</name>
    <dbReference type="NCBI Taxonomy" id="2067960"/>
    <lineage>
        <taxon>Bacteria</taxon>
        <taxon>Pseudomonadati</taxon>
        <taxon>Pseudomonadota</taxon>
        <taxon>Betaproteobacteria</taxon>
        <taxon>Rhodocyclales</taxon>
        <taxon>Zoogloeaceae</taxon>
        <taxon>Pseudazoarcus</taxon>
    </lineage>
</organism>
<feature type="chain" id="PRO_5014364416" evidence="3">
    <location>
        <begin position="28"/>
        <end position="284"/>
    </location>
</feature>
<name>A0A2I6S5J7_9RHOO</name>
<dbReference type="Pfam" id="PF04333">
    <property type="entry name" value="MlaA"/>
    <property type="match status" value="1"/>
</dbReference>
<dbReference type="EMBL" id="CP025682">
    <property type="protein sequence ID" value="AUN94524.1"/>
    <property type="molecule type" value="Genomic_DNA"/>
</dbReference>